<dbReference type="PANTHER" id="PTHR47501">
    <property type="entry name" value="TRANSPOSASE-RELATED"/>
    <property type="match status" value="1"/>
</dbReference>
<protein>
    <submittedName>
        <fullName evidence="2">Uncharacterized protein</fullName>
    </submittedName>
</protein>
<evidence type="ECO:0000313" key="2">
    <source>
        <dbReference type="EMBL" id="KAK4004205.1"/>
    </source>
</evidence>
<comment type="caution">
    <text evidence="2">The sequence shown here is derived from an EMBL/GenBank/DDBJ whole genome shotgun (WGS) entry which is preliminary data.</text>
</comment>
<dbReference type="EMBL" id="JAOYFB010000001">
    <property type="protein sequence ID" value="KAK4004205.1"/>
    <property type="molecule type" value="Genomic_DNA"/>
</dbReference>
<proteinExistence type="predicted"/>
<name>A0ABQ9YU77_9CRUS</name>
<organism evidence="2 3">
    <name type="scientific">Daphnia magna</name>
    <dbReference type="NCBI Taxonomy" id="35525"/>
    <lineage>
        <taxon>Eukaryota</taxon>
        <taxon>Metazoa</taxon>
        <taxon>Ecdysozoa</taxon>
        <taxon>Arthropoda</taxon>
        <taxon>Crustacea</taxon>
        <taxon>Branchiopoda</taxon>
        <taxon>Diplostraca</taxon>
        <taxon>Cladocera</taxon>
        <taxon>Anomopoda</taxon>
        <taxon>Daphniidae</taxon>
        <taxon>Daphnia</taxon>
    </lineage>
</organism>
<feature type="compositionally biased region" description="Basic and acidic residues" evidence="1">
    <location>
        <begin position="65"/>
        <end position="82"/>
    </location>
</feature>
<dbReference type="Proteomes" id="UP001234178">
    <property type="component" value="Unassembled WGS sequence"/>
</dbReference>
<reference evidence="2 3" key="1">
    <citation type="journal article" date="2023" name="Nucleic Acids Res.">
        <title>The hologenome of Daphnia magna reveals possible DNA methylation and microbiome-mediated evolution of the host genome.</title>
        <authorList>
            <person name="Chaturvedi A."/>
            <person name="Li X."/>
            <person name="Dhandapani V."/>
            <person name="Marshall H."/>
            <person name="Kissane S."/>
            <person name="Cuenca-Cambronero M."/>
            <person name="Asole G."/>
            <person name="Calvet F."/>
            <person name="Ruiz-Romero M."/>
            <person name="Marangio P."/>
            <person name="Guigo R."/>
            <person name="Rago D."/>
            <person name="Mirbahai L."/>
            <person name="Eastwood N."/>
            <person name="Colbourne J.K."/>
            <person name="Zhou J."/>
            <person name="Mallon E."/>
            <person name="Orsini L."/>
        </authorList>
    </citation>
    <scope>NUCLEOTIDE SEQUENCE [LARGE SCALE GENOMIC DNA]</scope>
    <source>
        <strain evidence="2">LRV0_1</strain>
    </source>
</reference>
<sequence length="82" mass="9316">MHWINNDLERVSACLAIRRVIGQCNYEVLAKLVEAIHEEFDITAKITATVTDSGSNVLEDPIDGETQKSEISDREFEEDQHQ</sequence>
<evidence type="ECO:0000313" key="3">
    <source>
        <dbReference type="Proteomes" id="UP001234178"/>
    </source>
</evidence>
<gene>
    <name evidence="2" type="ORF">OUZ56_005947</name>
</gene>
<evidence type="ECO:0000256" key="1">
    <source>
        <dbReference type="SAM" id="MobiDB-lite"/>
    </source>
</evidence>
<keyword evidence="3" id="KW-1185">Reference proteome</keyword>
<feature type="region of interest" description="Disordered" evidence="1">
    <location>
        <begin position="54"/>
        <end position="82"/>
    </location>
</feature>
<accession>A0ABQ9YU77</accession>